<evidence type="ECO:0000313" key="2">
    <source>
        <dbReference type="Proteomes" id="UP000799428"/>
    </source>
</evidence>
<keyword evidence="2" id="KW-1185">Reference proteome</keyword>
<dbReference type="Proteomes" id="UP000799428">
    <property type="component" value="Unassembled WGS sequence"/>
</dbReference>
<proteinExistence type="predicted"/>
<name>A0A6G1KHY0_9PLEO</name>
<dbReference type="EMBL" id="MU005766">
    <property type="protein sequence ID" value="KAF2712434.1"/>
    <property type="molecule type" value="Genomic_DNA"/>
</dbReference>
<sequence>MVATLPDNRVWHPVASRRRCGPCQPVVSIRTREMVNVDHGRAASGSSATSTCDALRDHLRSTPTMTVVCAALHSALCTLHSAHCTAEYSTVQYSTIQHSTAQRSTSHHSTAHARFQIPITGGLPLAMPKADDDVLEWASNPQPHEGHDDTNHWNSPKPRLFRLLRTQGSTFSNMRTNCRDAICRWKRKHAVCETLVPHCGQWGLRMDSTFGL</sequence>
<evidence type="ECO:0000313" key="1">
    <source>
        <dbReference type="EMBL" id="KAF2712434.1"/>
    </source>
</evidence>
<reference evidence="1" key="1">
    <citation type="journal article" date="2020" name="Stud. Mycol.">
        <title>101 Dothideomycetes genomes: a test case for predicting lifestyles and emergence of pathogens.</title>
        <authorList>
            <person name="Haridas S."/>
            <person name="Albert R."/>
            <person name="Binder M."/>
            <person name="Bloem J."/>
            <person name="Labutti K."/>
            <person name="Salamov A."/>
            <person name="Andreopoulos B."/>
            <person name="Baker S."/>
            <person name="Barry K."/>
            <person name="Bills G."/>
            <person name="Bluhm B."/>
            <person name="Cannon C."/>
            <person name="Castanera R."/>
            <person name="Culley D."/>
            <person name="Daum C."/>
            <person name="Ezra D."/>
            <person name="Gonzalez J."/>
            <person name="Henrissat B."/>
            <person name="Kuo A."/>
            <person name="Liang C."/>
            <person name="Lipzen A."/>
            <person name="Lutzoni F."/>
            <person name="Magnuson J."/>
            <person name="Mondo S."/>
            <person name="Nolan M."/>
            <person name="Ohm R."/>
            <person name="Pangilinan J."/>
            <person name="Park H.-J."/>
            <person name="Ramirez L."/>
            <person name="Alfaro M."/>
            <person name="Sun H."/>
            <person name="Tritt A."/>
            <person name="Yoshinaga Y."/>
            <person name="Zwiers L.-H."/>
            <person name="Turgeon B."/>
            <person name="Goodwin S."/>
            <person name="Spatafora J."/>
            <person name="Crous P."/>
            <person name="Grigoriev I."/>
        </authorList>
    </citation>
    <scope>NUCLEOTIDE SEQUENCE</scope>
    <source>
        <strain evidence="1">CBS 279.74</strain>
    </source>
</reference>
<organism evidence="1 2">
    <name type="scientific">Pleomassaria siparia CBS 279.74</name>
    <dbReference type="NCBI Taxonomy" id="1314801"/>
    <lineage>
        <taxon>Eukaryota</taxon>
        <taxon>Fungi</taxon>
        <taxon>Dikarya</taxon>
        <taxon>Ascomycota</taxon>
        <taxon>Pezizomycotina</taxon>
        <taxon>Dothideomycetes</taxon>
        <taxon>Pleosporomycetidae</taxon>
        <taxon>Pleosporales</taxon>
        <taxon>Pleomassariaceae</taxon>
        <taxon>Pleomassaria</taxon>
    </lineage>
</organism>
<dbReference type="AlphaFoldDB" id="A0A6G1KHY0"/>
<protein>
    <submittedName>
        <fullName evidence="1">Uncharacterized protein</fullName>
    </submittedName>
</protein>
<dbReference type="OrthoDB" id="5425409at2759"/>
<accession>A0A6G1KHY0</accession>
<gene>
    <name evidence="1" type="ORF">K504DRAFT_204330</name>
</gene>